<gene>
    <name evidence="4" type="primary">mqnD</name>
    <name evidence="5" type="ORF">HNQ61_003825</name>
</gene>
<dbReference type="AlphaFoldDB" id="A0A841H2E1"/>
<reference evidence="5 6" key="1">
    <citation type="submission" date="2020-08" db="EMBL/GenBank/DDBJ databases">
        <title>Genomic Encyclopedia of Type Strains, Phase IV (KMG-IV): sequencing the most valuable type-strain genomes for metagenomic binning, comparative biology and taxonomic classification.</title>
        <authorList>
            <person name="Goeker M."/>
        </authorList>
    </citation>
    <scope>NUCLEOTIDE SEQUENCE [LARGE SCALE GENOMIC DNA]</scope>
    <source>
        <strain evidence="5 6">DSM 29007</strain>
    </source>
</reference>
<accession>A0A841H2E1</accession>
<comment type="caution">
    <text evidence="5">The sequence shown here is derived from an EMBL/GenBank/DDBJ whole genome shotgun (WGS) entry which is preliminary data.</text>
</comment>
<comment type="pathway">
    <text evidence="1 4">Quinol/quinone metabolism; menaquinone biosynthesis.</text>
</comment>
<protein>
    <recommendedName>
        <fullName evidence="4">1,4-dihydroxy-6-naphtoate synthase</fullName>
        <ecNumber evidence="4">4.1.99.29</ecNumber>
    </recommendedName>
    <alternativeName>
        <fullName evidence="4">Menaquinone biosynthetic enzyme MqnD</fullName>
    </alternativeName>
</protein>
<organism evidence="5 6">
    <name type="scientific">Longimicrobium terrae</name>
    <dbReference type="NCBI Taxonomy" id="1639882"/>
    <lineage>
        <taxon>Bacteria</taxon>
        <taxon>Pseudomonadati</taxon>
        <taxon>Gemmatimonadota</taxon>
        <taxon>Longimicrobiia</taxon>
        <taxon>Longimicrobiales</taxon>
        <taxon>Longimicrobiaceae</taxon>
        <taxon>Longimicrobium</taxon>
    </lineage>
</organism>
<dbReference type="GO" id="GO:0016491">
    <property type="term" value="F:oxidoreductase activity"/>
    <property type="evidence" value="ECO:0007669"/>
    <property type="project" value="UniProtKB-KW"/>
</dbReference>
<feature type="binding site" evidence="4">
    <location>
        <begin position="59"/>
        <end position="61"/>
    </location>
    <ligand>
        <name>substrate</name>
    </ligand>
</feature>
<comment type="catalytic activity">
    <reaction evidence="4">
        <text>cyclic dehypoxanthinylfutalosinate = 1,4-dihydroxy-6-naphthoate + dihydroxyacetone</text>
        <dbReference type="Rhea" id="RHEA:33087"/>
        <dbReference type="ChEBI" id="CHEBI:16016"/>
        <dbReference type="ChEBI" id="CHEBI:64254"/>
        <dbReference type="ChEBI" id="CHEBI:64270"/>
        <dbReference type="EC" id="4.1.99.29"/>
    </reaction>
</comment>
<dbReference type="SUPFAM" id="SSF53850">
    <property type="entry name" value="Periplasmic binding protein-like II"/>
    <property type="match status" value="1"/>
</dbReference>
<keyword evidence="6" id="KW-1185">Reference proteome</keyword>
<dbReference type="Gene3D" id="3.40.190.10">
    <property type="entry name" value="Periplasmic binding protein-like II"/>
    <property type="match status" value="2"/>
</dbReference>
<comment type="function">
    <text evidence="4">Catalyzes the conversion of cyclic dehypoxanthine futalosine (cyclic DHFL) into 1,4-dihydroxy-6-naphthoate, a step in the biosynthesis of menaquinone (MK, vitamin K2).</text>
</comment>
<evidence type="ECO:0000256" key="2">
    <source>
        <dbReference type="ARBA" id="ARBA00022428"/>
    </source>
</evidence>
<dbReference type="Pfam" id="PF02621">
    <property type="entry name" value="VitK2_biosynth"/>
    <property type="match status" value="1"/>
</dbReference>
<dbReference type="PANTHER" id="PTHR37167">
    <property type="entry name" value="1,4-DIHYDROXY-6-NAPHTOATE SYNTHASE"/>
    <property type="match status" value="1"/>
</dbReference>
<keyword evidence="5" id="KW-0560">Oxidoreductase</keyword>
<dbReference type="HAMAP" id="MF_00996">
    <property type="entry name" value="MqnD"/>
    <property type="match status" value="1"/>
</dbReference>
<dbReference type="CDD" id="cd13635">
    <property type="entry name" value="PBP2_Ttha1568_Mqnd"/>
    <property type="match status" value="1"/>
</dbReference>
<evidence type="ECO:0000256" key="4">
    <source>
        <dbReference type="HAMAP-Rule" id="MF_00996"/>
    </source>
</evidence>
<dbReference type="InterPro" id="IPR003773">
    <property type="entry name" value="Menaquinone_biosynth"/>
</dbReference>
<proteinExistence type="inferred from homology"/>
<dbReference type="EMBL" id="JACHIA010000013">
    <property type="protein sequence ID" value="MBB6072163.1"/>
    <property type="molecule type" value="Genomic_DNA"/>
</dbReference>
<evidence type="ECO:0000256" key="3">
    <source>
        <dbReference type="ARBA" id="ARBA00023239"/>
    </source>
</evidence>
<dbReference type="GO" id="GO:0009234">
    <property type="term" value="P:menaquinone biosynthetic process"/>
    <property type="evidence" value="ECO:0007669"/>
    <property type="project" value="UniProtKB-UniRule"/>
</dbReference>
<feature type="binding site" evidence="4">
    <location>
        <begin position="113"/>
        <end position="114"/>
    </location>
    <ligand>
        <name>substrate</name>
    </ligand>
</feature>
<dbReference type="PANTHER" id="PTHR37167:SF1">
    <property type="entry name" value="1,4-DIHYDROXY-6-NAPHTOATE SYNTHASE"/>
    <property type="match status" value="1"/>
</dbReference>
<dbReference type="GO" id="GO:0016830">
    <property type="term" value="F:carbon-carbon lyase activity"/>
    <property type="evidence" value="ECO:0007669"/>
    <property type="project" value="UniProtKB-UniRule"/>
</dbReference>
<dbReference type="RefSeq" id="WP_170032255.1">
    <property type="nucleotide sequence ID" value="NZ_JABDTL010000001.1"/>
</dbReference>
<dbReference type="Proteomes" id="UP000582837">
    <property type="component" value="Unassembled WGS sequence"/>
</dbReference>
<keyword evidence="2 4" id="KW-0474">Menaquinone biosynthesis</keyword>
<keyword evidence="3 4" id="KW-0456">Lyase</keyword>
<evidence type="ECO:0000256" key="1">
    <source>
        <dbReference type="ARBA" id="ARBA00004863"/>
    </source>
</evidence>
<dbReference type="InterPro" id="IPR030869">
    <property type="entry name" value="MqnD"/>
</dbReference>
<feature type="active site" description="Proton acceptor" evidence="4">
    <location>
        <position position="152"/>
    </location>
</feature>
<comment type="similarity">
    <text evidence="4">Belongs to the MqnA/MqnD family. MqnD subfamily.</text>
</comment>
<name>A0A841H2E1_9BACT</name>
<evidence type="ECO:0000313" key="6">
    <source>
        <dbReference type="Proteomes" id="UP000582837"/>
    </source>
</evidence>
<sequence length="283" mass="30919">MADPHTLSLGYSPCPNDTFIFDALVHGRIPADGMQFTERLEDVETLNRLAAAAELDVTKISYGAAPALLRDYVLLRSGGALGRGCGPLIVSREPMDRESLRGKRIAIPGRNTTANLLLRLFAPDAEPGIEVVYSDIMPAVARGDVDAGLIIHESRFTYPQHGLVKVADLGEWWEQTTGLPIPLGGIMARRALGEQAIREVDAAIRRSVEHAFAHPEDSRAYVRAHAQEMDDAVAKQHIDLYVNRFSVDVEPEGERAIRELFRRAADAGLLDADHPAPFLDAAA</sequence>
<evidence type="ECO:0000313" key="5">
    <source>
        <dbReference type="EMBL" id="MBB6072163.1"/>
    </source>
</evidence>
<dbReference type="UniPathway" id="UPA00079"/>
<dbReference type="EC" id="4.1.99.29" evidence="4"/>